<name>A0A4S4C0I1_9BACI</name>
<evidence type="ECO:0000313" key="5">
    <source>
        <dbReference type="Proteomes" id="UP000310334"/>
    </source>
</evidence>
<dbReference type="Proteomes" id="UP000310334">
    <property type="component" value="Unassembled WGS sequence"/>
</dbReference>
<dbReference type="PANTHER" id="PTHR44846">
    <property type="entry name" value="MANNOSYL-D-GLYCERATE TRANSPORT/METABOLISM SYSTEM REPRESSOR MNGR-RELATED"/>
    <property type="match status" value="1"/>
</dbReference>
<dbReference type="InterPro" id="IPR000524">
    <property type="entry name" value="Tscrpt_reg_HTH_GntR"/>
</dbReference>
<dbReference type="Pfam" id="PF00392">
    <property type="entry name" value="GntR"/>
    <property type="match status" value="1"/>
</dbReference>
<dbReference type="Gene3D" id="3.40.1410.10">
    <property type="entry name" value="Chorismate lyase-like"/>
    <property type="match status" value="1"/>
</dbReference>
<sequence>MVLLKNVRLDKSVPIPLYFQLKELILSEIKEGNYKIGSLIPTENELSEMFGISRTTVRQAITELVQEGWLYRVKSKGTYVSKPKIEQSFIQALGSFNDQIAELGRTPSTELLDFEVIVAPDEVAKELKLKPNEKVVYIHRKRFADEDPIVMVKTYLPFNKCKFVLNHDLEKESLYPVLALHDDTQIYKIRRFIEAVEAEDYDIENLNISSDKAIQQFLSIGYNVYDEPIEYSLARYRGDRNRFEVIISANSQK</sequence>
<dbReference type="OrthoDB" id="9815017at2"/>
<proteinExistence type="predicted"/>
<accession>A0A4S4C0I1</accession>
<keyword evidence="1" id="KW-0805">Transcription regulation</keyword>
<dbReference type="SMART" id="SM00866">
    <property type="entry name" value="UTRA"/>
    <property type="match status" value="1"/>
</dbReference>
<evidence type="ECO:0000313" key="4">
    <source>
        <dbReference type="EMBL" id="THF81096.1"/>
    </source>
</evidence>
<organism evidence="4 5">
    <name type="scientific">Metabacillus sediminilitoris</name>
    <dbReference type="NCBI Taxonomy" id="2567941"/>
    <lineage>
        <taxon>Bacteria</taxon>
        <taxon>Bacillati</taxon>
        <taxon>Bacillota</taxon>
        <taxon>Bacilli</taxon>
        <taxon>Bacillales</taxon>
        <taxon>Bacillaceae</taxon>
        <taxon>Metabacillus</taxon>
    </lineage>
</organism>
<dbReference type="InterPro" id="IPR028978">
    <property type="entry name" value="Chorismate_lyase_/UTRA_dom_sf"/>
</dbReference>
<comment type="caution">
    <text evidence="4">The sequence shown here is derived from an EMBL/GenBank/DDBJ whole genome shotgun (WGS) entry which is preliminary data.</text>
</comment>
<dbReference type="SMART" id="SM00345">
    <property type="entry name" value="HTH_GNTR"/>
    <property type="match status" value="1"/>
</dbReference>
<protein>
    <submittedName>
        <fullName evidence="4">GntR family transcriptional regulator</fullName>
    </submittedName>
</protein>
<keyword evidence="2" id="KW-0238">DNA-binding</keyword>
<dbReference type="FunFam" id="1.10.10.10:FF:000079">
    <property type="entry name" value="GntR family transcriptional regulator"/>
    <property type="match status" value="1"/>
</dbReference>
<evidence type="ECO:0000256" key="2">
    <source>
        <dbReference type="ARBA" id="ARBA00023125"/>
    </source>
</evidence>
<keyword evidence="3" id="KW-0804">Transcription</keyword>
<dbReference type="InterPro" id="IPR036388">
    <property type="entry name" value="WH-like_DNA-bd_sf"/>
</dbReference>
<dbReference type="SUPFAM" id="SSF46785">
    <property type="entry name" value="Winged helix' DNA-binding domain"/>
    <property type="match status" value="1"/>
</dbReference>
<dbReference type="InterPro" id="IPR036390">
    <property type="entry name" value="WH_DNA-bd_sf"/>
</dbReference>
<dbReference type="Pfam" id="PF07702">
    <property type="entry name" value="UTRA"/>
    <property type="match status" value="1"/>
</dbReference>
<dbReference type="Gene3D" id="1.10.10.10">
    <property type="entry name" value="Winged helix-like DNA-binding domain superfamily/Winged helix DNA-binding domain"/>
    <property type="match status" value="1"/>
</dbReference>
<evidence type="ECO:0000256" key="1">
    <source>
        <dbReference type="ARBA" id="ARBA00023015"/>
    </source>
</evidence>
<dbReference type="InterPro" id="IPR050679">
    <property type="entry name" value="Bact_HTH_transcr_reg"/>
</dbReference>
<dbReference type="GO" id="GO:0045892">
    <property type="term" value="P:negative regulation of DNA-templated transcription"/>
    <property type="evidence" value="ECO:0007669"/>
    <property type="project" value="TreeGrafter"/>
</dbReference>
<keyword evidence="5" id="KW-1185">Reference proteome</keyword>
<dbReference type="AlphaFoldDB" id="A0A4S4C0I1"/>
<dbReference type="EMBL" id="SSNT01000005">
    <property type="protein sequence ID" value="THF81096.1"/>
    <property type="molecule type" value="Genomic_DNA"/>
</dbReference>
<reference evidence="4 5" key="1">
    <citation type="submission" date="2019-04" db="EMBL/GenBank/DDBJ databases">
        <title>Bacillus sediminilitoris sp. nov., isolated from a tidal flat sediment on the East China Sea.</title>
        <authorList>
            <person name="Wei Y."/>
            <person name="Mao H."/>
            <person name="Fang J."/>
        </authorList>
    </citation>
    <scope>NUCLEOTIDE SEQUENCE [LARGE SCALE GENOMIC DNA]</scope>
    <source>
        <strain evidence="4 5">DSL-17</strain>
    </source>
</reference>
<dbReference type="RefSeq" id="WP_136352670.1">
    <property type="nucleotide sequence ID" value="NZ_CP046266.1"/>
</dbReference>
<dbReference type="PROSITE" id="PS50949">
    <property type="entry name" value="HTH_GNTR"/>
    <property type="match status" value="1"/>
</dbReference>
<dbReference type="PRINTS" id="PR00035">
    <property type="entry name" value="HTHGNTR"/>
</dbReference>
<dbReference type="GO" id="GO:0003677">
    <property type="term" value="F:DNA binding"/>
    <property type="evidence" value="ECO:0007669"/>
    <property type="project" value="UniProtKB-KW"/>
</dbReference>
<gene>
    <name evidence="4" type="ORF">E6W99_08035</name>
</gene>
<dbReference type="PANTHER" id="PTHR44846:SF1">
    <property type="entry name" value="MANNOSYL-D-GLYCERATE TRANSPORT_METABOLISM SYSTEM REPRESSOR MNGR-RELATED"/>
    <property type="match status" value="1"/>
</dbReference>
<dbReference type="SUPFAM" id="SSF64288">
    <property type="entry name" value="Chorismate lyase-like"/>
    <property type="match status" value="1"/>
</dbReference>
<evidence type="ECO:0000256" key="3">
    <source>
        <dbReference type="ARBA" id="ARBA00023163"/>
    </source>
</evidence>
<dbReference type="CDD" id="cd07377">
    <property type="entry name" value="WHTH_GntR"/>
    <property type="match status" value="1"/>
</dbReference>
<dbReference type="InterPro" id="IPR011663">
    <property type="entry name" value="UTRA"/>
</dbReference>
<dbReference type="GO" id="GO:0003700">
    <property type="term" value="F:DNA-binding transcription factor activity"/>
    <property type="evidence" value="ECO:0007669"/>
    <property type="project" value="InterPro"/>
</dbReference>